<feature type="transmembrane region" description="Helical" evidence="1">
    <location>
        <begin position="208"/>
        <end position="228"/>
    </location>
</feature>
<feature type="transmembrane region" description="Helical" evidence="1">
    <location>
        <begin position="240"/>
        <end position="260"/>
    </location>
</feature>
<keyword evidence="3" id="KW-1185">Reference proteome</keyword>
<evidence type="ECO:0000313" key="3">
    <source>
        <dbReference type="Proteomes" id="UP001252186"/>
    </source>
</evidence>
<dbReference type="EMBL" id="JAVRHV010000005">
    <property type="protein sequence ID" value="MDT0553734.1"/>
    <property type="molecule type" value="Genomic_DNA"/>
</dbReference>
<feature type="transmembrane region" description="Helical" evidence="1">
    <location>
        <begin position="38"/>
        <end position="62"/>
    </location>
</feature>
<evidence type="ECO:0000256" key="1">
    <source>
        <dbReference type="SAM" id="Phobius"/>
    </source>
</evidence>
<sequence>MIANFFKKTKPIHAIFIGGIFVFFYLLSIFLIEKPEFSFLTVLSKFGFSIVFLILFFLIRFINRKNNLSGQDSYVLLSLAFLFGMFPKTIQLNEVFISHFVLLFAFRRTYSIQSLKSVKLKIFDSGFWIGIAALFYEWSSLFLILTIIAIIVYKKQEIRNCIIVLIGFITPWFLFYTYCLVSEKMELFSDRLLIEYSFVFDNYSSLNVLVPLLFMSAYGLIAMGLTRLKINSLTNDIRPSLNLLYGHIIIAVTVLLFAPNKTGSEFIFAFLPLAVFTANLLQLVTHQKVREVLVYLLVLVCLSAYIL</sequence>
<dbReference type="InterPro" id="IPR045625">
    <property type="entry name" value="DUF6427"/>
</dbReference>
<feature type="transmembrane region" description="Helical" evidence="1">
    <location>
        <begin position="289"/>
        <end position="306"/>
    </location>
</feature>
<accession>A0ABU2Y6A2</accession>
<keyword evidence="1" id="KW-1133">Transmembrane helix</keyword>
<reference evidence="2 3" key="1">
    <citation type="submission" date="2023-09" db="EMBL/GenBank/DDBJ databases">
        <authorList>
            <person name="Rey-Velasco X."/>
        </authorList>
    </citation>
    <scope>NUCLEOTIDE SEQUENCE [LARGE SCALE GENOMIC DNA]</scope>
    <source>
        <strain evidence="2 3">P050</strain>
    </source>
</reference>
<feature type="transmembrane region" description="Helical" evidence="1">
    <location>
        <begin position="160"/>
        <end position="178"/>
    </location>
</feature>
<proteinExistence type="predicted"/>
<organism evidence="2 3">
    <name type="scientific">Urechidicola vernalis</name>
    <dbReference type="NCBI Taxonomy" id="3075600"/>
    <lineage>
        <taxon>Bacteria</taxon>
        <taxon>Pseudomonadati</taxon>
        <taxon>Bacteroidota</taxon>
        <taxon>Flavobacteriia</taxon>
        <taxon>Flavobacteriales</taxon>
        <taxon>Flavobacteriaceae</taxon>
        <taxon>Urechidicola</taxon>
    </lineage>
</organism>
<evidence type="ECO:0000313" key="2">
    <source>
        <dbReference type="EMBL" id="MDT0553734.1"/>
    </source>
</evidence>
<feature type="transmembrane region" description="Helical" evidence="1">
    <location>
        <begin position="126"/>
        <end position="153"/>
    </location>
</feature>
<feature type="transmembrane region" description="Helical" evidence="1">
    <location>
        <begin position="12"/>
        <end position="32"/>
    </location>
</feature>
<name>A0ABU2Y6A2_9FLAO</name>
<dbReference type="Proteomes" id="UP001252186">
    <property type="component" value="Unassembled WGS sequence"/>
</dbReference>
<comment type="caution">
    <text evidence="2">The sequence shown here is derived from an EMBL/GenBank/DDBJ whole genome shotgun (WGS) entry which is preliminary data.</text>
</comment>
<dbReference type="RefSeq" id="WP_311593820.1">
    <property type="nucleotide sequence ID" value="NZ_JAVRHV010000005.1"/>
</dbReference>
<feature type="transmembrane region" description="Helical" evidence="1">
    <location>
        <begin position="74"/>
        <end position="106"/>
    </location>
</feature>
<keyword evidence="1" id="KW-0812">Transmembrane</keyword>
<dbReference type="Pfam" id="PF19992">
    <property type="entry name" value="DUF6427"/>
    <property type="match status" value="1"/>
</dbReference>
<protein>
    <submittedName>
        <fullName evidence="2">DUF6427 family protein</fullName>
    </submittedName>
</protein>
<gene>
    <name evidence="2" type="ORF">RM519_10790</name>
</gene>
<keyword evidence="1" id="KW-0472">Membrane</keyword>
<feature type="transmembrane region" description="Helical" evidence="1">
    <location>
        <begin position="266"/>
        <end position="284"/>
    </location>
</feature>